<dbReference type="InterPro" id="IPR003820">
    <property type="entry name" value="KdpC"/>
</dbReference>
<evidence type="ECO:0000313" key="12">
    <source>
        <dbReference type="EMBL" id="MBF6357067.1"/>
    </source>
</evidence>
<comment type="caution">
    <text evidence="12">The sequence shown here is derived from an EMBL/GenBank/DDBJ whole genome shotgun (WGS) entry which is preliminary data.</text>
</comment>
<evidence type="ECO:0000256" key="5">
    <source>
        <dbReference type="ARBA" id="ARBA00022741"/>
    </source>
</evidence>
<keyword evidence="8 11" id="KW-1133">Transmembrane helix</keyword>
<evidence type="ECO:0000256" key="9">
    <source>
        <dbReference type="ARBA" id="ARBA00023065"/>
    </source>
</evidence>
<evidence type="ECO:0000256" key="10">
    <source>
        <dbReference type="ARBA" id="ARBA00023136"/>
    </source>
</evidence>
<keyword evidence="4 11" id="KW-0812">Transmembrane</keyword>
<keyword evidence="7 11" id="KW-0630">Potassium</keyword>
<keyword evidence="6 11" id="KW-0067">ATP-binding</keyword>
<keyword evidence="13" id="KW-1185">Reference proteome</keyword>
<dbReference type="Proteomes" id="UP000707731">
    <property type="component" value="Unassembled WGS sequence"/>
</dbReference>
<protein>
    <recommendedName>
        <fullName evidence="11">Potassium-transporting ATPase KdpC subunit</fullName>
    </recommendedName>
    <alternativeName>
        <fullName evidence="11">ATP phosphohydrolase [potassium-transporting] C chain</fullName>
    </alternativeName>
    <alternativeName>
        <fullName evidence="11">Potassium-binding and translocating subunit C</fullName>
    </alternativeName>
    <alternativeName>
        <fullName evidence="11">Potassium-translocating ATPase C chain</fullName>
    </alternativeName>
</protein>
<gene>
    <name evidence="11" type="primary">kdpC</name>
    <name evidence="12" type="ORF">IU449_21390</name>
</gene>
<comment type="subunit">
    <text evidence="11">The system is composed of three essential subunits: KdpA, KdpB and KdpC.</text>
</comment>
<accession>A0ABS0DF15</accession>
<dbReference type="PANTHER" id="PTHR30042:SF2">
    <property type="entry name" value="POTASSIUM-TRANSPORTING ATPASE KDPC SUBUNIT"/>
    <property type="match status" value="1"/>
</dbReference>
<evidence type="ECO:0000256" key="3">
    <source>
        <dbReference type="ARBA" id="ARBA00022538"/>
    </source>
</evidence>
<dbReference type="EMBL" id="JADLQN010000004">
    <property type="protein sequence ID" value="MBF6357067.1"/>
    <property type="molecule type" value="Genomic_DNA"/>
</dbReference>
<keyword evidence="10 11" id="KW-0472">Membrane</keyword>
<keyword evidence="5 11" id="KW-0547">Nucleotide-binding</keyword>
<keyword evidence="3 11" id="KW-0633">Potassium transport</keyword>
<keyword evidence="2 11" id="KW-1003">Cell membrane</keyword>
<proteinExistence type="inferred from homology"/>
<dbReference type="RefSeq" id="WP_195003902.1">
    <property type="nucleotide sequence ID" value="NZ_JADLQN010000004.1"/>
</dbReference>
<evidence type="ECO:0000256" key="1">
    <source>
        <dbReference type="ARBA" id="ARBA00022448"/>
    </source>
</evidence>
<dbReference type="PANTHER" id="PTHR30042">
    <property type="entry name" value="POTASSIUM-TRANSPORTING ATPASE C CHAIN"/>
    <property type="match status" value="1"/>
</dbReference>
<comment type="subcellular location">
    <subcellularLocation>
        <location evidence="11">Cell membrane</location>
        <topology evidence="11">Single-pass membrane protein</topology>
    </subcellularLocation>
</comment>
<reference evidence="12 13" key="1">
    <citation type="submission" date="2020-10" db="EMBL/GenBank/DDBJ databases">
        <title>Identification of Nocardia species via Next-generation sequencing and recognition of intraspecies genetic diversity.</title>
        <authorList>
            <person name="Li P."/>
            <person name="Li P."/>
            <person name="Lu B."/>
        </authorList>
    </citation>
    <scope>NUCLEOTIDE SEQUENCE [LARGE SCALE GENOMIC DNA]</scope>
    <source>
        <strain evidence="12 13">BJ06-0143</strain>
    </source>
</reference>
<evidence type="ECO:0000256" key="2">
    <source>
        <dbReference type="ARBA" id="ARBA00022475"/>
    </source>
</evidence>
<keyword evidence="1 11" id="KW-0813">Transport</keyword>
<comment type="similarity">
    <text evidence="11">Belongs to the KdpC family.</text>
</comment>
<evidence type="ECO:0000313" key="13">
    <source>
        <dbReference type="Proteomes" id="UP000707731"/>
    </source>
</evidence>
<evidence type="ECO:0000256" key="7">
    <source>
        <dbReference type="ARBA" id="ARBA00022958"/>
    </source>
</evidence>
<evidence type="ECO:0000256" key="11">
    <source>
        <dbReference type="HAMAP-Rule" id="MF_00276"/>
    </source>
</evidence>
<evidence type="ECO:0000256" key="8">
    <source>
        <dbReference type="ARBA" id="ARBA00022989"/>
    </source>
</evidence>
<evidence type="ECO:0000256" key="6">
    <source>
        <dbReference type="ARBA" id="ARBA00022840"/>
    </source>
</evidence>
<dbReference type="Pfam" id="PF02669">
    <property type="entry name" value="KdpC"/>
    <property type="match status" value="1"/>
</dbReference>
<evidence type="ECO:0000256" key="4">
    <source>
        <dbReference type="ARBA" id="ARBA00022692"/>
    </source>
</evidence>
<sequence>MRAGTVVRDLARQTRAGLVVLLLLTAVVGAGYPAAVWAVSRLDTASAEGSPLTDSRGCVIGSELIGVDPAVQVGRPDPFFHQRSAGSVADDDAFAPGDPAAALPSNQGPSSELLAGWIEQRRAAVAEREGVSPDRVPVDAVTGSGSGVDPHISPAYAAVQVPRVARVTGLGEQRVRELVAEHTAGRQAGFLGEERVEVPALNAALGLTAPACDGGQGG</sequence>
<dbReference type="PIRSF" id="PIRSF001296">
    <property type="entry name" value="K_ATPase_KdpC"/>
    <property type="match status" value="1"/>
</dbReference>
<dbReference type="HAMAP" id="MF_00276">
    <property type="entry name" value="KdpC"/>
    <property type="match status" value="1"/>
</dbReference>
<organism evidence="12 13">
    <name type="scientific">Nocardia higoensis</name>
    <dbReference type="NCBI Taxonomy" id="228599"/>
    <lineage>
        <taxon>Bacteria</taxon>
        <taxon>Bacillati</taxon>
        <taxon>Actinomycetota</taxon>
        <taxon>Actinomycetes</taxon>
        <taxon>Mycobacteriales</taxon>
        <taxon>Nocardiaceae</taxon>
        <taxon>Nocardia</taxon>
    </lineage>
</organism>
<comment type="function">
    <text evidence="11">Part of the high-affinity ATP-driven potassium transport (or Kdp) system, which catalyzes the hydrolysis of ATP coupled with the electrogenic transport of potassium into the cytoplasm. This subunit acts as a catalytic chaperone that increases the ATP-binding affinity of the ATP-hydrolyzing subunit KdpB by the formation of a transient KdpB/KdpC/ATP ternary complex.</text>
</comment>
<keyword evidence="9 11" id="KW-0406">Ion transport</keyword>
<name>A0ABS0DF15_9NOCA</name>